<dbReference type="Pfam" id="PF21544">
    <property type="entry name" value="PorZ_N_b_propeller"/>
    <property type="match status" value="1"/>
</dbReference>
<evidence type="ECO:0000256" key="2">
    <source>
        <dbReference type="SAM" id="SignalP"/>
    </source>
</evidence>
<dbReference type="InterPro" id="IPR048954">
    <property type="entry name" value="PorZ_N"/>
</dbReference>
<feature type="signal peptide" evidence="2">
    <location>
        <begin position="1"/>
        <end position="19"/>
    </location>
</feature>
<dbReference type="SUPFAM" id="SSF50998">
    <property type="entry name" value="Quinoprotein alcohol dehydrogenase-like"/>
    <property type="match status" value="1"/>
</dbReference>
<dbReference type="Gene3D" id="2.130.10.10">
    <property type="entry name" value="YVTN repeat-like/Quinoprotein amine dehydrogenase"/>
    <property type="match status" value="1"/>
</dbReference>
<keyword evidence="5" id="KW-1185">Reference proteome</keyword>
<dbReference type="Pfam" id="PF07494">
    <property type="entry name" value="Reg_prop"/>
    <property type="match status" value="1"/>
</dbReference>
<evidence type="ECO:0000313" key="4">
    <source>
        <dbReference type="EMBL" id="TWI09328.1"/>
    </source>
</evidence>
<comment type="caution">
    <text evidence="4">The sequence shown here is derived from an EMBL/GenBank/DDBJ whole genome shotgun (WGS) entry which is preliminary data.</text>
</comment>
<organism evidence="4 5">
    <name type="scientific">Flavobacterium cauense R2A-7</name>
    <dbReference type="NCBI Taxonomy" id="1341154"/>
    <lineage>
        <taxon>Bacteria</taxon>
        <taxon>Pseudomonadati</taxon>
        <taxon>Bacteroidota</taxon>
        <taxon>Flavobacteriia</taxon>
        <taxon>Flavobacteriales</taxon>
        <taxon>Flavobacteriaceae</taxon>
        <taxon>Flavobacterium</taxon>
    </lineage>
</organism>
<feature type="domain" description="PorZ N-terminal beta-propeller" evidence="3">
    <location>
        <begin position="44"/>
        <end position="205"/>
    </location>
</feature>
<dbReference type="InterPro" id="IPR011047">
    <property type="entry name" value="Quinoprotein_ADH-like_sf"/>
</dbReference>
<evidence type="ECO:0000256" key="1">
    <source>
        <dbReference type="ARBA" id="ARBA00022729"/>
    </source>
</evidence>
<proteinExistence type="predicted"/>
<dbReference type="InterPro" id="IPR026444">
    <property type="entry name" value="Secre_tail"/>
</dbReference>
<accession>V6RXZ5</accession>
<dbReference type="OrthoDB" id="9807410at2"/>
<dbReference type="AlphaFoldDB" id="V6RXZ5"/>
<dbReference type="InterPro" id="IPR015943">
    <property type="entry name" value="WD40/YVTN_repeat-like_dom_sf"/>
</dbReference>
<evidence type="ECO:0000313" key="5">
    <source>
        <dbReference type="Proteomes" id="UP000319848"/>
    </source>
</evidence>
<dbReference type="Proteomes" id="UP000319848">
    <property type="component" value="Unassembled WGS sequence"/>
</dbReference>
<keyword evidence="1 2" id="KW-0732">Signal</keyword>
<feature type="chain" id="PRO_5030178626" evidence="2">
    <location>
        <begin position="20"/>
        <end position="773"/>
    </location>
</feature>
<evidence type="ECO:0000259" key="3">
    <source>
        <dbReference type="Pfam" id="PF21544"/>
    </source>
</evidence>
<dbReference type="STRING" id="1341154.FCR2A7T_19730"/>
<reference evidence="4 5" key="1">
    <citation type="journal article" date="2015" name="Stand. Genomic Sci.">
        <title>Genomic Encyclopedia of Bacterial and Archaeal Type Strains, Phase III: the genomes of soil and plant-associated and newly described type strains.</title>
        <authorList>
            <person name="Whitman W.B."/>
            <person name="Woyke T."/>
            <person name="Klenk H.P."/>
            <person name="Zhou Y."/>
            <person name="Lilburn T.G."/>
            <person name="Beck B.J."/>
            <person name="De Vos P."/>
            <person name="Vandamme P."/>
            <person name="Eisen J.A."/>
            <person name="Garrity G."/>
            <person name="Hugenholtz P."/>
            <person name="Kyrpides N.C."/>
        </authorList>
    </citation>
    <scope>NUCLEOTIDE SEQUENCE [LARGE SCALE GENOMIC DNA]</scope>
    <source>
        <strain evidence="4 5">CGMCC 1.7270</strain>
    </source>
</reference>
<name>V6RXZ5_9FLAO</name>
<dbReference type="SUPFAM" id="SSF101898">
    <property type="entry name" value="NHL repeat"/>
    <property type="match status" value="1"/>
</dbReference>
<dbReference type="EMBL" id="VLKQ01000012">
    <property type="protein sequence ID" value="TWI09328.1"/>
    <property type="molecule type" value="Genomic_DNA"/>
</dbReference>
<dbReference type="NCBIfam" id="TIGR04183">
    <property type="entry name" value="Por_Secre_tail"/>
    <property type="match status" value="1"/>
</dbReference>
<protein>
    <submittedName>
        <fullName evidence="4">Putative secreted protein (Por secretion system target)</fullName>
    </submittedName>
</protein>
<dbReference type="RefSeq" id="WP_023571089.1">
    <property type="nucleotide sequence ID" value="NZ_AVBI01000018.1"/>
</dbReference>
<sequence>MKKIVSFFLLTFFSLNSFSQQNQLWRGFFSYTAIKDLSQNSDKVYAASENAVFSKNTITNELQTVNSVNDFKADIISSFHYSPTYKKILVGNQNGLLLVVNETDGAVLNVIDILNKATIPPNRKKINHIYEYQGKAYLSCDFGICVFDLATSQFGDTYFIGPAGEELKVFQTTVFNGFIYAVTELNGIRRADYTSPNLVDFSQWSTFDAGYWSGIVTFQNQLIASLTNNKVYKYAGGSFQEIANVGQPIVDLREFENRLVFTSANHVYVYDAQLLPLVHITQIPDVASTFTCATVIGDKIFVGTADKGMYQTTLANSVAFEDITPDGPVRNKLFRIKKADNFLWAAYGGYTKQYNPYEYCCGTTSQYEISKFSDQNGWNTIPFSDLLGARAISDIAINPSNSNQVYFTSFFSGLLKVEGNNNQITLYNQSNTGPNGLESLVLSPPNPSYIDVRINGPAFDKNGNLWMTNSLVENAIKVLKRDGSWQSYTLNNITMNPDNDDYAGIKIDKNGTKWIASYRNGVIGFNENYGNKFLLIKTGTGSGNLPDNDVRSIAVDHRNQLWIGTFAGLRILSSVDRFLTDTALETNSVIILDDNLAQELFYQQSIMDIEVDGANNKWVSVEGAGAFLVSSNGQQTLYHFTKENSPLPSNNILDIEIDGSTGEVFFATDRGLVSFQGVSTKPQDDLNNVFVYPNPVRPEYNGTVKISGLIDKANVKITDIEGNLVYETTSEGGTIEWDTRAFGKHKVASGVYMIFIAAQDGAETKVKKVMIIR</sequence>
<dbReference type="InterPro" id="IPR011110">
    <property type="entry name" value="Reg_prop"/>
</dbReference>
<gene>
    <name evidence="4" type="ORF">IP98_02489</name>
</gene>